<accession>A0AAD8PFL0</accession>
<keyword evidence="1" id="KW-0175">Coiled coil</keyword>
<organism evidence="4 5">
    <name type="scientific">Babesia gibsoni</name>
    <dbReference type="NCBI Taxonomy" id="33632"/>
    <lineage>
        <taxon>Eukaryota</taxon>
        <taxon>Sar</taxon>
        <taxon>Alveolata</taxon>
        <taxon>Apicomplexa</taxon>
        <taxon>Aconoidasida</taxon>
        <taxon>Piroplasmida</taxon>
        <taxon>Babesiidae</taxon>
        <taxon>Babesia</taxon>
    </lineage>
</organism>
<keyword evidence="5" id="KW-1185">Reference proteome</keyword>
<sequence length="501" mass="53831">MDAARTAERRRKLWLAVGACAALVVLLVVAIVIVACSVGGGSKSDDDTHFFTINGYNDKGKAVETEVTSKLFYEAMNKNMDSLFSDETPVDEAFTDFISVYNPVFQAVRDALDFGKIGTVAEEAKKVATSELEKAKAANAAKKSVKPVTLEEAQAKATKATHELSEATIGVTSSASLLTKATQDLSKAKQEKEEIDKQKVTEITALESARKLLESKNGEAIETNGALDTAMKTLKDLEKELGVKAGEELTNKVAAARSSVAELETTLRNQKSQVESLQADVDTKTAALTALDNEIKELDEKIKGETGDVTEMQKALEQVKTDKAKAADSLGSARKLLDSKNGEENKTNGDLDTAMKTLKGLEKELDIKVGEELKNNVTKAQSSVAELETTLRNQKSQVESLQADVDTKTAALTALDNKIKELDEKIPLLESAVTEATVAKKEADAILLAKTSEKETAVKDLEAAKLEANKSSGEDNKETEQTPEKPDGDHSKLRGPGPTTP</sequence>
<reference evidence="4" key="1">
    <citation type="submission" date="2023-08" db="EMBL/GenBank/DDBJ databases">
        <title>Draft sequence of the Babesia gibsoni genome.</title>
        <authorList>
            <person name="Yamagishi J.Y."/>
            <person name="Xuan X.X."/>
        </authorList>
    </citation>
    <scope>NUCLEOTIDE SEQUENCE</scope>
    <source>
        <strain evidence="4">Azabu</strain>
    </source>
</reference>
<evidence type="ECO:0000313" key="4">
    <source>
        <dbReference type="EMBL" id="KAK1444379.1"/>
    </source>
</evidence>
<feature type="coiled-coil region" evidence="1">
    <location>
        <begin position="178"/>
        <end position="308"/>
    </location>
</feature>
<gene>
    <name evidence="4" type="ORF">BgAZ_102850</name>
</gene>
<dbReference type="EMBL" id="JAVEPI010000001">
    <property type="protein sequence ID" value="KAK1444379.1"/>
    <property type="molecule type" value="Genomic_DNA"/>
</dbReference>
<feature type="region of interest" description="Disordered" evidence="2">
    <location>
        <begin position="460"/>
        <end position="501"/>
    </location>
</feature>
<feature type="transmembrane region" description="Helical" evidence="3">
    <location>
        <begin position="12"/>
        <end position="35"/>
    </location>
</feature>
<keyword evidence="3" id="KW-1133">Transmembrane helix</keyword>
<evidence type="ECO:0000256" key="3">
    <source>
        <dbReference type="SAM" id="Phobius"/>
    </source>
</evidence>
<feature type="coiled-coil region" evidence="1">
    <location>
        <begin position="370"/>
        <end position="432"/>
    </location>
</feature>
<evidence type="ECO:0000256" key="2">
    <source>
        <dbReference type="SAM" id="MobiDB-lite"/>
    </source>
</evidence>
<evidence type="ECO:0000256" key="1">
    <source>
        <dbReference type="SAM" id="Coils"/>
    </source>
</evidence>
<dbReference type="Proteomes" id="UP001230268">
    <property type="component" value="Unassembled WGS sequence"/>
</dbReference>
<protein>
    <submittedName>
        <fullName evidence="4">Uncharacterized protein</fullName>
    </submittedName>
</protein>
<keyword evidence="3" id="KW-0812">Transmembrane</keyword>
<dbReference type="Gene3D" id="1.20.5.170">
    <property type="match status" value="1"/>
</dbReference>
<name>A0AAD8PFL0_BABGI</name>
<evidence type="ECO:0000313" key="5">
    <source>
        <dbReference type="Proteomes" id="UP001230268"/>
    </source>
</evidence>
<dbReference type="Gene3D" id="1.10.287.1490">
    <property type="match status" value="1"/>
</dbReference>
<feature type="compositionally biased region" description="Basic and acidic residues" evidence="2">
    <location>
        <begin position="460"/>
        <end position="492"/>
    </location>
</feature>
<keyword evidence="3" id="KW-0472">Membrane</keyword>
<proteinExistence type="predicted"/>
<dbReference type="AlphaFoldDB" id="A0AAD8PFL0"/>
<comment type="caution">
    <text evidence="4">The sequence shown here is derived from an EMBL/GenBank/DDBJ whole genome shotgun (WGS) entry which is preliminary data.</text>
</comment>